<gene>
    <name evidence="1" type="ORF">J4G45_10385</name>
</gene>
<protein>
    <recommendedName>
        <fullName evidence="3">LemA family protein</fullName>
    </recommendedName>
</protein>
<accession>A0ABX7TDC9</accession>
<proteinExistence type="predicted"/>
<sequence>MAKLLLWILLLIAVYAVWKVWFKIKINRTFQQSCQDIANIANIANIVQDPITHKAPRPVEEVVEEVAEYEQQLFDDIAEIFLSLKVSSRDPEDAETIQQEVLNKMPAKAHTQIRQLDLGEWSIYWSFYEQSLEYFVGKYGVFITHVDRFGQEHKYNNSEQFQTD</sequence>
<keyword evidence="2" id="KW-1185">Reference proteome</keyword>
<evidence type="ECO:0008006" key="3">
    <source>
        <dbReference type="Google" id="ProtNLM"/>
    </source>
</evidence>
<dbReference type="Proteomes" id="UP000663954">
    <property type="component" value="Chromosome"/>
</dbReference>
<dbReference type="RefSeq" id="WP_180064433.1">
    <property type="nucleotide sequence ID" value="NZ_CP062185.1"/>
</dbReference>
<dbReference type="GeneID" id="64222634"/>
<organism evidence="1 2">
    <name type="scientific">Acinetobacter towneri</name>
    <dbReference type="NCBI Taxonomy" id="202956"/>
    <lineage>
        <taxon>Bacteria</taxon>
        <taxon>Pseudomonadati</taxon>
        <taxon>Pseudomonadota</taxon>
        <taxon>Gammaproteobacteria</taxon>
        <taxon>Moraxellales</taxon>
        <taxon>Moraxellaceae</taxon>
        <taxon>Acinetobacter</taxon>
    </lineage>
</organism>
<evidence type="ECO:0000313" key="1">
    <source>
        <dbReference type="EMBL" id="QTD61211.1"/>
    </source>
</evidence>
<name>A0ABX7TDC9_9GAMM</name>
<evidence type="ECO:0000313" key="2">
    <source>
        <dbReference type="Proteomes" id="UP000663954"/>
    </source>
</evidence>
<reference evidence="1 2" key="1">
    <citation type="journal article" date="2020" name="Front. Cell. Infect. Microbiol.">
        <title>Characterization of Three Porcine Acinetobacter towneri Strains Co-Harboring tet(X3) and bla OXA-58.</title>
        <authorList>
            <person name="Ma J."/>
            <person name="Wang J."/>
            <person name="Feng J."/>
            <person name="Liu Y."/>
            <person name="Yang B."/>
            <person name="Li R."/>
            <person name="Bai L."/>
            <person name="He T."/>
            <person name="Wang X."/>
            <person name="Yang Z."/>
        </authorList>
    </citation>
    <scope>NUCLEOTIDE SEQUENCE [LARGE SCALE GENOMIC DNA]</scope>
    <source>
        <strain evidence="1 2">GX5</strain>
    </source>
</reference>
<dbReference type="EMBL" id="CP071770">
    <property type="protein sequence ID" value="QTD61211.1"/>
    <property type="molecule type" value="Genomic_DNA"/>
</dbReference>